<feature type="transmembrane region" description="Helical" evidence="5">
    <location>
        <begin position="327"/>
        <end position="360"/>
    </location>
</feature>
<dbReference type="InterPro" id="IPR011547">
    <property type="entry name" value="SLC26A/SulP_dom"/>
</dbReference>
<keyword evidence="8" id="KW-1185">Reference proteome</keyword>
<evidence type="ECO:0000256" key="3">
    <source>
        <dbReference type="ARBA" id="ARBA00022989"/>
    </source>
</evidence>
<protein>
    <submittedName>
        <fullName evidence="7">Sulfate permease</fullName>
    </submittedName>
</protein>
<feature type="transmembrane region" description="Helical" evidence="5">
    <location>
        <begin position="21"/>
        <end position="41"/>
    </location>
</feature>
<name>A0A923T8Q5_9BACT</name>
<dbReference type="PANTHER" id="PTHR11814">
    <property type="entry name" value="SULFATE TRANSPORTER"/>
    <property type="match status" value="1"/>
</dbReference>
<dbReference type="Gene3D" id="3.30.750.24">
    <property type="entry name" value="STAS domain"/>
    <property type="match status" value="1"/>
</dbReference>
<feature type="transmembrane region" description="Helical" evidence="5">
    <location>
        <begin position="47"/>
        <end position="64"/>
    </location>
</feature>
<gene>
    <name evidence="7" type="primary">sulP</name>
    <name evidence="7" type="ORF">H9S92_11435</name>
</gene>
<feature type="domain" description="STAS" evidence="6">
    <location>
        <begin position="436"/>
        <end position="551"/>
    </location>
</feature>
<comment type="subcellular location">
    <subcellularLocation>
        <location evidence="1">Membrane</location>
        <topology evidence="1">Multi-pass membrane protein</topology>
    </subcellularLocation>
</comment>
<evidence type="ECO:0000256" key="5">
    <source>
        <dbReference type="SAM" id="Phobius"/>
    </source>
</evidence>
<evidence type="ECO:0000256" key="1">
    <source>
        <dbReference type="ARBA" id="ARBA00004141"/>
    </source>
</evidence>
<reference evidence="7" key="1">
    <citation type="submission" date="2020-08" db="EMBL/GenBank/DDBJ databases">
        <title>Lewinella bacteria from marine environments.</title>
        <authorList>
            <person name="Zhong Y."/>
        </authorList>
    </citation>
    <scope>NUCLEOTIDE SEQUENCE</scope>
    <source>
        <strain evidence="7">KCTC 42187</strain>
    </source>
</reference>
<feature type="transmembrane region" description="Helical" evidence="5">
    <location>
        <begin position="380"/>
        <end position="411"/>
    </location>
</feature>
<feature type="transmembrane region" description="Helical" evidence="5">
    <location>
        <begin position="245"/>
        <end position="266"/>
    </location>
</feature>
<evidence type="ECO:0000256" key="4">
    <source>
        <dbReference type="ARBA" id="ARBA00023136"/>
    </source>
</evidence>
<dbReference type="RefSeq" id="WP_187466853.1">
    <property type="nucleotide sequence ID" value="NZ_JACSIT010000104.1"/>
</dbReference>
<evidence type="ECO:0000313" key="7">
    <source>
        <dbReference type="EMBL" id="MBC6994781.1"/>
    </source>
</evidence>
<proteinExistence type="predicted"/>
<feature type="transmembrane region" description="Helical" evidence="5">
    <location>
        <begin position="287"/>
        <end position="307"/>
    </location>
</feature>
<dbReference type="InterPro" id="IPR001902">
    <property type="entry name" value="SLC26A/SulP_fam"/>
</dbReference>
<evidence type="ECO:0000256" key="2">
    <source>
        <dbReference type="ARBA" id="ARBA00022692"/>
    </source>
</evidence>
<feature type="transmembrane region" description="Helical" evidence="5">
    <location>
        <begin position="96"/>
        <end position="119"/>
    </location>
</feature>
<keyword evidence="2 5" id="KW-0812">Transmembrane</keyword>
<dbReference type="GO" id="GO:0055085">
    <property type="term" value="P:transmembrane transport"/>
    <property type="evidence" value="ECO:0007669"/>
    <property type="project" value="InterPro"/>
</dbReference>
<dbReference type="SUPFAM" id="SSF52091">
    <property type="entry name" value="SpoIIaa-like"/>
    <property type="match status" value="1"/>
</dbReference>
<feature type="transmembrane region" description="Helical" evidence="5">
    <location>
        <begin position="175"/>
        <end position="193"/>
    </location>
</feature>
<evidence type="ECO:0000259" key="6">
    <source>
        <dbReference type="PROSITE" id="PS50801"/>
    </source>
</evidence>
<dbReference type="Proteomes" id="UP000650081">
    <property type="component" value="Unassembled WGS sequence"/>
</dbReference>
<dbReference type="NCBIfam" id="TIGR00815">
    <property type="entry name" value="sulP"/>
    <property type="match status" value="1"/>
</dbReference>
<organism evidence="7 8">
    <name type="scientific">Neolewinella lacunae</name>
    <dbReference type="NCBI Taxonomy" id="1517758"/>
    <lineage>
        <taxon>Bacteria</taxon>
        <taxon>Pseudomonadati</taxon>
        <taxon>Bacteroidota</taxon>
        <taxon>Saprospiria</taxon>
        <taxon>Saprospirales</taxon>
        <taxon>Lewinellaceae</taxon>
        <taxon>Neolewinella</taxon>
    </lineage>
</organism>
<dbReference type="CDD" id="cd07042">
    <property type="entry name" value="STAS_SulP_like_sulfate_transporter"/>
    <property type="match status" value="1"/>
</dbReference>
<sequence length="568" mass="60821">MSARWFPVPADYREKGLAADLQAGLILGILLIPQAMAYGMLAGVAPVYGLYAALVPALAYALLASTPHVNVGPTALASLLCLNSLTGLAEPGTATYLAYAVVLGALTGVLQLAGGLLRLGVVVSLLSRPVLSGFVSAAAVLITVSQVRVLLGFSVPPAAYFHEELLGIFQGFPDLHWPTALLGLGGLAFLFAAKKWLPSRFPDTLVLIALTTLLLATVGQDWGIATVGEIPAALPPLVVPAVDWAVARQLLPAALVLALISFIETVSIGEAFSARHNYYRVRPNRELLALGLSKVAGGFFQAVPSSASFSRSAVVEDAGGRGPLSNLVAVALLLLTLLFFTPAFYHLPVTVLAAIIVFSVRNLFDVAEMRRLWRLAPKEFLTLLTTFLFTLFAGLLYGIAGGVVLSLYFVFARAARPHLAELGRVPGTNAFRNRNRFAAAEIDPAILIVRFDAELYFGNAEYFRDKLRDLADQRGAGLRAVVLDGHAIHDIDSSGLHALNQFMDDLRQRNVELYLCGMIGPVRDMLFKSGLMASLGANHNFLSIQDALNFIASSEADRGWDLPAVQHD</sequence>
<accession>A0A923T8Q5</accession>
<dbReference type="AlphaFoldDB" id="A0A923T8Q5"/>
<dbReference type="InterPro" id="IPR002645">
    <property type="entry name" value="STAS_dom"/>
</dbReference>
<dbReference type="EMBL" id="JACSIT010000104">
    <property type="protein sequence ID" value="MBC6994781.1"/>
    <property type="molecule type" value="Genomic_DNA"/>
</dbReference>
<keyword evidence="4 5" id="KW-0472">Membrane</keyword>
<feature type="transmembrane region" description="Helical" evidence="5">
    <location>
        <begin position="205"/>
        <end position="225"/>
    </location>
</feature>
<dbReference type="Pfam" id="PF00916">
    <property type="entry name" value="Sulfate_transp"/>
    <property type="match status" value="1"/>
</dbReference>
<dbReference type="GO" id="GO:0016020">
    <property type="term" value="C:membrane"/>
    <property type="evidence" value="ECO:0007669"/>
    <property type="project" value="UniProtKB-SubCell"/>
</dbReference>
<dbReference type="PROSITE" id="PS50801">
    <property type="entry name" value="STAS"/>
    <property type="match status" value="1"/>
</dbReference>
<feature type="transmembrane region" description="Helical" evidence="5">
    <location>
        <begin position="131"/>
        <end position="155"/>
    </location>
</feature>
<evidence type="ECO:0000313" key="8">
    <source>
        <dbReference type="Proteomes" id="UP000650081"/>
    </source>
</evidence>
<keyword evidence="3 5" id="KW-1133">Transmembrane helix</keyword>
<dbReference type="Pfam" id="PF01740">
    <property type="entry name" value="STAS"/>
    <property type="match status" value="1"/>
</dbReference>
<comment type="caution">
    <text evidence="7">The sequence shown here is derived from an EMBL/GenBank/DDBJ whole genome shotgun (WGS) entry which is preliminary data.</text>
</comment>
<dbReference type="InterPro" id="IPR036513">
    <property type="entry name" value="STAS_dom_sf"/>
</dbReference>